<proteinExistence type="predicted"/>
<name>A0A2G5KAF1_9RHOB</name>
<sequence>MVKVVTLFLIFVAVLAIFGKLRLPQLPKPLQRRKVATAQKCKTCGTYLFKGIDCACQKQQKSEKD</sequence>
<comment type="caution">
    <text evidence="1">The sequence shown here is derived from an EMBL/GenBank/DDBJ whole genome shotgun (WGS) entry which is preliminary data.</text>
</comment>
<organism evidence="1 2">
    <name type="scientific">Paramylibacter kogurei</name>
    <dbReference type="NCBI Taxonomy" id="1889778"/>
    <lineage>
        <taxon>Bacteria</taxon>
        <taxon>Pseudomonadati</taxon>
        <taxon>Pseudomonadota</taxon>
        <taxon>Alphaproteobacteria</taxon>
        <taxon>Rhodobacterales</taxon>
        <taxon>Paracoccaceae</taxon>
        <taxon>Paramylibacter</taxon>
    </lineage>
</organism>
<evidence type="ECO:0000313" key="1">
    <source>
        <dbReference type="EMBL" id="PIB26149.1"/>
    </source>
</evidence>
<evidence type="ECO:0000313" key="2">
    <source>
        <dbReference type="Proteomes" id="UP000231516"/>
    </source>
</evidence>
<protein>
    <submittedName>
        <fullName evidence="1">Thymidine kinase</fullName>
    </submittedName>
</protein>
<reference evidence="1 2" key="1">
    <citation type="submission" date="2016-08" db="EMBL/GenBank/DDBJ databases">
        <title>Draft genome of Amylibacter sp. strain 4G11.</title>
        <authorList>
            <person name="Wong S.-K."/>
            <person name="Hamasaki K."/>
            <person name="Yoshizawa S."/>
        </authorList>
    </citation>
    <scope>NUCLEOTIDE SEQUENCE [LARGE SCALE GENOMIC DNA]</scope>
    <source>
        <strain evidence="1 2">4G11</strain>
    </source>
</reference>
<dbReference type="GO" id="GO:0016301">
    <property type="term" value="F:kinase activity"/>
    <property type="evidence" value="ECO:0007669"/>
    <property type="project" value="UniProtKB-KW"/>
</dbReference>
<keyword evidence="1" id="KW-0808">Transferase</keyword>
<keyword evidence="2" id="KW-1185">Reference proteome</keyword>
<dbReference type="AlphaFoldDB" id="A0A2G5KAF1"/>
<gene>
    <name evidence="1" type="ORF">BFP76_14445</name>
</gene>
<accession>A0A2G5KAF1</accession>
<dbReference type="EMBL" id="MDGM01000007">
    <property type="protein sequence ID" value="PIB26149.1"/>
    <property type="molecule type" value="Genomic_DNA"/>
</dbReference>
<dbReference type="Proteomes" id="UP000231516">
    <property type="component" value="Unassembled WGS sequence"/>
</dbReference>
<keyword evidence="1" id="KW-0418">Kinase</keyword>